<organism evidence="3 4">
    <name type="scientific">Lutimaribacter saemankumensis</name>
    <dbReference type="NCBI Taxonomy" id="490829"/>
    <lineage>
        <taxon>Bacteria</taxon>
        <taxon>Pseudomonadati</taxon>
        <taxon>Pseudomonadota</taxon>
        <taxon>Alphaproteobacteria</taxon>
        <taxon>Rhodobacterales</taxon>
        <taxon>Roseobacteraceae</taxon>
        <taxon>Lutimaribacter</taxon>
    </lineage>
</organism>
<feature type="compositionally biased region" description="Basic and acidic residues" evidence="2">
    <location>
        <begin position="241"/>
        <end position="261"/>
    </location>
</feature>
<dbReference type="AlphaFoldDB" id="A0A1G8RK15"/>
<sequence length="261" mass="27249">MSDTVILEIDQGIARITLNRPDRGNALNQEMADALLAVALRCANDDAVRCVILSGRGRMFCVGGDVGDFASNSTAIAGFLSGLAGTLHQALAQFASMRKPLITQVNGPAAGAGMSMAISGDIALASDAAHFTAAYGGIGLTPDGGMTWMLPRLVGMRQAQDLILTNRRVDAAEAARIGLITRALPQDKLDGEAAQLAERLAAGAVASMGNARRLLHDSFSSGYSSQMDRELRAISEAGEGSEGREGISAFLEKRKPDFQAG</sequence>
<evidence type="ECO:0000256" key="1">
    <source>
        <dbReference type="ARBA" id="ARBA00005254"/>
    </source>
</evidence>
<protein>
    <submittedName>
        <fullName evidence="3">2-(1,2-epoxy-1,2-dihydrophenyl)acetyl-CoA isomerase</fullName>
    </submittedName>
</protein>
<dbReference type="RefSeq" id="WP_090029750.1">
    <property type="nucleotide sequence ID" value="NZ_FNEB01000009.1"/>
</dbReference>
<dbReference type="SUPFAM" id="SSF52096">
    <property type="entry name" value="ClpP/crotonase"/>
    <property type="match status" value="1"/>
</dbReference>
<dbReference type="STRING" id="490829.SAMN05421850_109156"/>
<keyword evidence="3" id="KW-0413">Isomerase</keyword>
<dbReference type="Pfam" id="PF00378">
    <property type="entry name" value="ECH_1"/>
    <property type="match status" value="1"/>
</dbReference>
<dbReference type="InterPro" id="IPR014748">
    <property type="entry name" value="Enoyl-CoA_hydra_C"/>
</dbReference>
<feature type="region of interest" description="Disordered" evidence="2">
    <location>
        <begin position="235"/>
        <end position="261"/>
    </location>
</feature>
<dbReference type="GO" id="GO:0016853">
    <property type="term" value="F:isomerase activity"/>
    <property type="evidence" value="ECO:0007669"/>
    <property type="project" value="UniProtKB-KW"/>
</dbReference>
<keyword evidence="4" id="KW-1185">Reference proteome</keyword>
<name>A0A1G8RK15_9RHOB</name>
<reference evidence="3 4" key="1">
    <citation type="submission" date="2016-10" db="EMBL/GenBank/DDBJ databases">
        <authorList>
            <person name="de Groot N.N."/>
        </authorList>
    </citation>
    <scope>NUCLEOTIDE SEQUENCE [LARGE SCALE GENOMIC DNA]</scope>
    <source>
        <strain evidence="3 4">DSM 28010</strain>
    </source>
</reference>
<proteinExistence type="inferred from homology"/>
<dbReference type="InterPro" id="IPR029045">
    <property type="entry name" value="ClpP/crotonase-like_dom_sf"/>
</dbReference>
<accession>A0A1G8RK15</accession>
<evidence type="ECO:0000313" key="3">
    <source>
        <dbReference type="EMBL" id="SDJ17337.1"/>
    </source>
</evidence>
<dbReference type="CDD" id="cd06558">
    <property type="entry name" value="crotonase-like"/>
    <property type="match status" value="1"/>
</dbReference>
<dbReference type="Gene3D" id="3.90.226.10">
    <property type="entry name" value="2-enoyl-CoA Hydratase, Chain A, domain 1"/>
    <property type="match status" value="1"/>
</dbReference>
<dbReference type="InterPro" id="IPR001753">
    <property type="entry name" value="Enoyl-CoA_hydra/iso"/>
</dbReference>
<evidence type="ECO:0000256" key="2">
    <source>
        <dbReference type="SAM" id="MobiDB-lite"/>
    </source>
</evidence>
<evidence type="ECO:0000313" key="4">
    <source>
        <dbReference type="Proteomes" id="UP000199340"/>
    </source>
</evidence>
<gene>
    <name evidence="3" type="ORF">SAMN05421850_109156</name>
</gene>
<dbReference type="PANTHER" id="PTHR43459:SF1">
    <property type="entry name" value="EG:BACN32G11.4 PROTEIN"/>
    <property type="match status" value="1"/>
</dbReference>
<dbReference type="PANTHER" id="PTHR43459">
    <property type="entry name" value="ENOYL-COA HYDRATASE"/>
    <property type="match status" value="1"/>
</dbReference>
<dbReference type="Proteomes" id="UP000199340">
    <property type="component" value="Unassembled WGS sequence"/>
</dbReference>
<dbReference type="EMBL" id="FNEB01000009">
    <property type="protein sequence ID" value="SDJ17337.1"/>
    <property type="molecule type" value="Genomic_DNA"/>
</dbReference>
<dbReference type="OrthoDB" id="9781757at2"/>
<dbReference type="Gene3D" id="1.10.12.10">
    <property type="entry name" value="Lyase 2-enoyl-coa Hydratase, Chain A, domain 2"/>
    <property type="match status" value="1"/>
</dbReference>
<comment type="similarity">
    <text evidence="1">Belongs to the enoyl-CoA hydratase/isomerase family.</text>
</comment>